<keyword evidence="2" id="KW-0805">Transcription regulation</keyword>
<protein>
    <submittedName>
        <fullName evidence="6">LysR family transcriptional regulator</fullName>
    </submittedName>
</protein>
<dbReference type="Gene3D" id="3.40.190.10">
    <property type="entry name" value="Periplasmic binding protein-like II"/>
    <property type="match status" value="2"/>
</dbReference>
<feature type="domain" description="HTH lysR-type" evidence="5">
    <location>
        <begin position="7"/>
        <end position="59"/>
    </location>
</feature>
<dbReference type="RefSeq" id="WP_093402567.1">
    <property type="nucleotide sequence ID" value="NZ_BOPD01000006.1"/>
</dbReference>
<evidence type="ECO:0000259" key="5">
    <source>
        <dbReference type="PROSITE" id="PS50931"/>
    </source>
</evidence>
<keyword evidence="3" id="KW-0238">DNA-binding</keyword>
<dbReference type="SUPFAM" id="SSF46785">
    <property type="entry name" value="Winged helix' DNA-binding domain"/>
    <property type="match status" value="1"/>
</dbReference>
<reference evidence="6" key="1">
    <citation type="submission" date="2021-01" db="EMBL/GenBank/DDBJ databases">
        <title>Whole genome shotgun sequence of Verrucosispora sediminis NBRC 107745.</title>
        <authorList>
            <person name="Komaki H."/>
            <person name="Tamura T."/>
        </authorList>
    </citation>
    <scope>NUCLEOTIDE SEQUENCE</scope>
    <source>
        <strain evidence="6">NBRC 107745</strain>
    </source>
</reference>
<dbReference type="GO" id="GO:0003700">
    <property type="term" value="F:DNA-binding transcription factor activity"/>
    <property type="evidence" value="ECO:0007669"/>
    <property type="project" value="InterPro"/>
</dbReference>
<accession>A0A9W5UN53</accession>
<keyword evidence="4" id="KW-0804">Transcription</keyword>
<comment type="caution">
    <text evidence="6">The sequence shown here is derived from an EMBL/GenBank/DDBJ whole genome shotgun (WGS) entry which is preliminary data.</text>
</comment>
<dbReference type="InterPro" id="IPR005119">
    <property type="entry name" value="LysR_subst-bd"/>
</dbReference>
<proteinExistence type="inferred from homology"/>
<dbReference type="PANTHER" id="PTHR30346:SF29">
    <property type="entry name" value="LYSR SUBSTRATE-BINDING"/>
    <property type="match status" value="1"/>
</dbReference>
<evidence type="ECO:0000256" key="2">
    <source>
        <dbReference type="ARBA" id="ARBA00023015"/>
    </source>
</evidence>
<dbReference type="SUPFAM" id="SSF53850">
    <property type="entry name" value="Periplasmic binding protein-like II"/>
    <property type="match status" value="1"/>
</dbReference>
<gene>
    <name evidence="6" type="ORF">Vse01_07180</name>
</gene>
<dbReference type="GO" id="GO:0003677">
    <property type="term" value="F:DNA binding"/>
    <property type="evidence" value="ECO:0007669"/>
    <property type="project" value="UniProtKB-KW"/>
</dbReference>
<dbReference type="Gene3D" id="1.10.10.10">
    <property type="entry name" value="Winged helix-like DNA-binding domain superfamily/Winged helix DNA-binding domain"/>
    <property type="match status" value="1"/>
</dbReference>
<sequence length="317" mass="34138">MIDPWTLRVLLEVASRGSFSAAAEALSMTQPAVSRQISGLERRVGVPLFRRLPRGVRLTQAGQTAVELARDILVRTDALEARLRAFTSLTGGQLNVSAFPSANARLTPEAIRCFAESHPGVAVNLVRPDEAGPLAAIRDGRIDVALLTSWQLFVDPASAKYDPSASRVTDEALDGLDLVPLCDERLHVALPADHPLAQRNRVPLRKLKDERWIEGAYPDCLGPIPPIAEALGGPPQIAFFCDDWNGKQALVAARAGVMLVPTLTQAALRPDIVLRPTVPVLPTRRLYAAAAAPPFRSPAATAMIEILTAICRQPVEA</sequence>
<evidence type="ECO:0000256" key="4">
    <source>
        <dbReference type="ARBA" id="ARBA00023163"/>
    </source>
</evidence>
<dbReference type="OrthoDB" id="4131546at2"/>
<dbReference type="InterPro" id="IPR036388">
    <property type="entry name" value="WH-like_DNA-bd_sf"/>
</dbReference>
<evidence type="ECO:0000256" key="3">
    <source>
        <dbReference type="ARBA" id="ARBA00023125"/>
    </source>
</evidence>
<dbReference type="GO" id="GO:0032993">
    <property type="term" value="C:protein-DNA complex"/>
    <property type="evidence" value="ECO:0007669"/>
    <property type="project" value="TreeGrafter"/>
</dbReference>
<dbReference type="InterPro" id="IPR000847">
    <property type="entry name" value="LysR_HTH_N"/>
</dbReference>
<name>A0A9W5UN53_9ACTN</name>
<dbReference type="Proteomes" id="UP000607311">
    <property type="component" value="Unassembled WGS sequence"/>
</dbReference>
<dbReference type="Pfam" id="PF00126">
    <property type="entry name" value="HTH_1"/>
    <property type="match status" value="1"/>
</dbReference>
<evidence type="ECO:0000313" key="7">
    <source>
        <dbReference type="Proteomes" id="UP000607311"/>
    </source>
</evidence>
<dbReference type="PRINTS" id="PR00039">
    <property type="entry name" value="HTHLYSR"/>
</dbReference>
<comment type="similarity">
    <text evidence="1">Belongs to the LysR transcriptional regulatory family.</text>
</comment>
<dbReference type="EMBL" id="BOPD01000006">
    <property type="protein sequence ID" value="GIJ31570.1"/>
    <property type="molecule type" value="Genomic_DNA"/>
</dbReference>
<evidence type="ECO:0000256" key="1">
    <source>
        <dbReference type="ARBA" id="ARBA00009437"/>
    </source>
</evidence>
<dbReference type="PROSITE" id="PS50931">
    <property type="entry name" value="HTH_LYSR"/>
    <property type="match status" value="1"/>
</dbReference>
<dbReference type="Pfam" id="PF03466">
    <property type="entry name" value="LysR_substrate"/>
    <property type="match status" value="1"/>
</dbReference>
<evidence type="ECO:0000313" key="6">
    <source>
        <dbReference type="EMBL" id="GIJ31570.1"/>
    </source>
</evidence>
<dbReference type="FunFam" id="1.10.10.10:FF:000001">
    <property type="entry name" value="LysR family transcriptional regulator"/>
    <property type="match status" value="1"/>
</dbReference>
<dbReference type="AlphaFoldDB" id="A0A9W5UN53"/>
<organism evidence="6 7">
    <name type="scientific">Micromonospora sediminimaris</name>
    <dbReference type="NCBI Taxonomy" id="547162"/>
    <lineage>
        <taxon>Bacteria</taxon>
        <taxon>Bacillati</taxon>
        <taxon>Actinomycetota</taxon>
        <taxon>Actinomycetes</taxon>
        <taxon>Micromonosporales</taxon>
        <taxon>Micromonosporaceae</taxon>
        <taxon>Micromonospora</taxon>
    </lineage>
</organism>
<dbReference type="InterPro" id="IPR036390">
    <property type="entry name" value="WH_DNA-bd_sf"/>
</dbReference>
<dbReference type="PANTHER" id="PTHR30346">
    <property type="entry name" value="TRANSCRIPTIONAL DUAL REGULATOR HCAR-RELATED"/>
    <property type="match status" value="1"/>
</dbReference>
<keyword evidence="7" id="KW-1185">Reference proteome</keyword>